<accession>A0AA35RNC5</accession>
<dbReference type="InterPro" id="IPR043964">
    <property type="entry name" value="P-loop_TraG"/>
</dbReference>
<evidence type="ECO:0000313" key="3">
    <source>
        <dbReference type="Proteomes" id="UP001174909"/>
    </source>
</evidence>
<dbReference type="Proteomes" id="UP001174909">
    <property type="component" value="Unassembled WGS sequence"/>
</dbReference>
<evidence type="ECO:0000259" key="1">
    <source>
        <dbReference type="Pfam" id="PF19044"/>
    </source>
</evidence>
<evidence type="ECO:0000313" key="2">
    <source>
        <dbReference type="EMBL" id="CAI8013636.1"/>
    </source>
</evidence>
<feature type="domain" description="TraG P-loop" evidence="1">
    <location>
        <begin position="55"/>
        <end position="130"/>
    </location>
</feature>
<organism evidence="2 3">
    <name type="scientific">Geodia barretti</name>
    <name type="common">Barrett's horny sponge</name>
    <dbReference type="NCBI Taxonomy" id="519541"/>
    <lineage>
        <taxon>Eukaryota</taxon>
        <taxon>Metazoa</taxon>
        <taxon>Porifera</taxon>
        <taxon>Demospongiae</taxon>
        <taxon>Heteroscleromorpha</taxon>
        <taxon>Tetractinellida</taxon>
        <taxon>Astrophorina</taxon>
        <taxon>Geodiidae</taxon>
        <taxon>Geodia</taxon>
    </lineage>
</organism>
<dbReference type="PANTHER" id="PTHR30121:SF12">
    <property type="entry name" value="TYPE IV SECRETION SYSTEM PROTEIN CAGE"/>
    <property type="match status" value="1"/>
</dbReference>
<proteinExistence type="predicted"/>
<dbReference type="Pfam" id="PF19044">
    <property type="entry name" value="P-loop_TraG"/>
    <property type="match status" value="1"/>
</dbReference>
<keyword evidence="3" id="KW-1185">Reference proteome</keyword>
<dbReference type="InterPro" id="IPR051162">
    <property type="entry name" value="T4SS_component"/>
</dbReference>
<gene>
    <name evidence="2" type="ORF">GBAR_LOCUS8619</name>
</gene>
<dbReference type="AlphaFoldDB" id="A0AA35RNC5"/>
<dbReference type="Gene3D" id="3.40.50.300">
    <property type="entry name" value="P-loop containing nucleotide triphosphate hydrolases"/>
    <property type="match status" value="1"/>
</dbReference>
<dbReference type="InterPro" id="IPR027417">
    <property type="entry name" value="P-loop_NTPase"/>
</dbReference>
<dbReference type="EMBL" id="CASHTH010001283">
    <property type="protein sequence ID" value="CAI8013636.1"/>
    <property type="molecule type" value="Genomic_DNA"/>
</dbReference>
<sequence length="222" mass="24817">MAARIRPWFGAGERAWLFDNPKDSLSLGLTQGFDLTFILDDPIARVPLLLYLFHRIEQALDGQKAIIFIDEGWRALDDEAFEARLRDWLKTIRKKNGLVGFGTQSAEDVTGTSIGKTIVEQCRTQLFMPNYKASEEGYCGGFGLTPHELEVVRGMGDTSRCFLIKHDATSVVARLDLGGEDDIISILSGREETVLLCDAIRAEVGDDPAVWLPIFQERRKAL</sequence>
<dbReference type="PANTHER" id="PTHR30121">
    <property type="entry name" value="UNCHARACTERIZED PROTEIN YJGR-RELATED"/>
    <property type="match status" value="1"/>
</dbReference>
<protein>
    <submittedName>
        <fullName evidence="2">Type IV secretion system protein virB4</fullName>
    </submittedName>
</protein>
<comment type="caution">
    <text evidence="2">The sequence shown here is derived from an EMBL/GenBank/DDBJ whole genome shotgun (WGS) entry which is preliminary data.</text>
</comment>
<name>A0AA35RNC5_GEOBA</name>
<reference evidence="2" key="1">
    <citation type="submission" date="2023-03" db="EMBL/GenBank/DDBJ databases">
        <authorList>
            <person name="Steffen K."/>
            <person name="Cardenas P."/>
        </authorList>
    </citation>
    <scope>NUCLEOTIDE SEQUENCE</scope>
</reference>
<dbReference type="SUPFAM" id="SSF52540">
    <property type="entry name" value="P-loop containing nucleoside triphosphate hydrolases"/>
    <property type="match status" value="1"/>
</dbReference>